<dbReference type="Pfam" id="PF20537">
    <property type="entry name" value="DUF6752"/>
    <property type="match status" value="1"/>
</dbReference>
<sequence>MELRSRLPGGRVHELTQRVERLEADLAEVRRHNLRLAELADLVQELLLPMADQDRERIDRAIEKFQDSI</sequence>
<dbReference type="EMBL" id="JBHSRJ010000009">
    <property type="protein sequence ID" value="MFC6045617.1"/>
    <property type="molecule type" value="Genomic_DNA"/>
</dbReference>
<dbReference type="Proteomes" id="UP001596135">
    <property type="component" value="Unassembled WGS sequence"/>
</dbReference>
<keyword evidence="1" id="KW-0175">Coiled coil</keyword>
<gene>
    <name evidence="3" type="ORF">ACFPYL_21210</name>
</gene>
<feature type="domain" description="DUF6752" evidence="2">
    <location>
        <begin position="15"/>
        <end position="69"/>
    </location>
</feature>
<dbReference type="InterPro" id="IPR046640">
    <property type="entry name" value="DUF6752"/>
</dbReference>
<proteinExistence type="predicted"/>
<comment type="caution">
    <text evidence="3">The sequence shown here is derived from an EMBL/GenBank/DDBJ whole genome shotgun (WGS) entry which is preliminary data.</text>
</comment>
<dbReference type="RefSeq" id="WP_379159148.1">
    <property type="nucleotide sequence ID" value="NZ_JBHSRJ010000009.1"/>
</dbReference>
<organism evidence="3 4">
    <name type="scientific">Nocardioides hankookensis</name>
    <dbReference type="NCBI Taxonomy" id="443157"/>
    <lineage>
        <taxon>Bacteria</taxon>
        <taxon>Bacillati</taxon>
        <taxon>Actinomycetota</taxon>
        <taxon>Actinomycetes</taxon>
        <taxon>Propionibacteriales</taxon>
        <taxon>Nocardioidaceae</taxon>
        <taxon>Nocardioides</taxon>
    </lineage>
</organism>
<feature type="coiled-coil region" evidence="1">
    <location>
        <begin position="12"/>
        <end position="39"/>
    </location>
</feature>
<evidence type="ECO:0000259" key="2">
    <source>
        <dbReference type="Pfam" id="PF20537"/>
    </source>
</evidence>
<evidence type="ECO:0000313" key="3">
    <source>
        <dbReference type="EMBL" id="MFC6045617.1"/>
    </source>
</evidence>
<protein>
    <submittedName>
        <fullName evidence="3">DUF6752 domain-containing protein</fullName>
    </submittedName>
</protein>
<evidence type="ECO:0000256" key="1">
    <source>
        <dbReference type="SAM" id="Coils"/>
    </source>
</evidence>
<keyword evidence="4" id="KW-1185">Reference proteome</keyword>
<name>A0ABW1LR10_9ACTN</name>
<reference evidence="4" key="1">
    <citation type="journal article" date="2019" name="Int. J. Syst. Evol. Microbiol.">
        <title>The Global Catalogue of Microorganisms (GCM) 10K type strain sequencing project: providing services to taxonomists for standard genome sequencing and annotation.</title>
        <authorList>
            <consortium name="The Broad Institute Genomics Platform"/>
            <consortium name="The Broad Institute Genome Sequencing Center for Infectious Disease"/>
            <person name="Wu L."/>
            <person name="Ma J."/>
        </authorList>
    </citation>
    <scope>NUCLEOTIDE SEQUENCE [LARGE SCALE GENOMIC DNA]</scope>
    <source>
        <strain evidence="4">CCUG 54522</strain>
    </source>
</reference>
<evidence type="ECO:0000313" key="4">
    <source>
        <dbReference type="Proteomes" id="UP001596135"/>
    </source>
</evidence>
<accession>A0ABW1LR10</accession>